<keyword evidence="2" id="KW-1185">Reference proteome</keyword>
<accession>A0A2P5DF24</accession>
<reference evidence="2" key="1">
    <citation type="submission" date="2016-06" db="EMBL/GenBank/DDBJ databases">
        <title>Parallel loss of symbiosis genes in relatives of nitrogen-fixing non-legume Parasponia.</title>
        <authorList>
            <person name="Van Velzen R."/>
            <person name="Holmer R."/>
            <person name="Bu F."/>
            <person name="Rutten L."/>
            <person name="Van Zeijl A."/>
            <person name="Liu W."/>
            <person name="Santuari L."/>
            <person name="Cao Q."/>
            <person name="Sharma T."/>
            <person name="Shen D."/>
            <person name="Roswanjaya Y."/>
            <person name="Wardhani T."/>
            <person name="Kalhor M.S."/>
            <person name="Jansen J."/>
            <person name="Van den Hoogen J."/>
            <person name="Gungor B."/>
            <person name="Hartog M."/>
            <person name="Hontelez J."/>
            <person name="Verver J."/>
            <person name="Yang W.-C."/>
            <person name="Schijlen E."/>
            <person name="Repin R."/>
            <person name="Schilthuizen M."/>
            <person name="Schranz E."/>
            <person name="Heidstra R."/>
            <person name="Miyata K."/>
            <person name="Fedorova E."/>
            <person name="Kohlen W."/>
            <person name="Bisseling T."/>
            <person name="Smit S."/>
            <person name="Geurts R."/>
        </authorList>
    </citation>
    <scope>NUCLEOTIDE SEQUENCE [LARGE SCALE GENOMIC DNA]</scope>
    <source>
        <strain evidence="2">cv. WU1-14</strain>
    </source>
</reference>
<proteinExistence type="predicted"/>
<dbReference type="AlphaFoldDB" id="A0A2P5DF24"/>
<sequence length="74" mass="8281">MCLGIKEGKLLQSLDNVKDLNSRRKSASKINQVISSSLLTTVNNHIPISPKAPKKHTKVIKLISWSTIKKWTLT</sequence>
<organism evidence="1 2">
    <name type="scientific">Parasponia andersonii</name>
    <name type="common">Sponia andersonii</name>
    <dbReference type="NCBI Taxonomy" id="3476"/>
    <lineage>
        <taxon>Eukaryota</taxon>
        <taxon>Viridiplantae</taxon>
        <taxon>Streptophyta</taxon>
        <taxon>Embryophyta</taxon>
        <taxon>Tracheophyta</taxon>
        <taxon>Spermatophyta</taxon>
        <taxon>Magnoliopsida</taxon>
        <taxon>eudicotyledons</taxon>
        <taxon>Gunneridae</taxon>
        <taxon>Pentapetalae</taxon>
        <taxon>rosids</taxon>
        <taxon>fabids</taxon>
        <taxon>Rosales</taxon>
        <taxon>Cannabaceae</taxon>
        <taxon>Parasponia</taxon>
    </lineage>
</organism>
<dbReference type="EMBL" id="JXTB01000042">
    <property type="protein sequence ID" value="PON71891.1"/>
    <property type="molecule type" value="Genomic_DNA"/>
</dbReference>
<gene>
    <name evidence="1" type="ORF">PanWU01x14_070780</name>
</gene>
<dbReference type="Proteomes" id="UP000237105">
    <property type="component" value="Unassembled WGS sequence"/>
</dbReference>
<evidence type="ECO:0000313" key="2">
    <source>
        <dbReference type="Proteomes" id="UP000237105"/>
    </source>
</evidence>
<protein>
    <submittedName>
        <fullName evidence="1">Uncharacterized protein</fullName>
    </submittedName>
</protein>
<name>A0A2P5DF24_PARAD</name>
<dbReference type="OrthoDB" id="10403704at2759"/>
<comment type="caution">
    <text evidence="1">The sequence shown here is derived from an EMBL/GenBank/DDBJ whole genome shotgun (WGS) entry which is preliminary data.</text>
</comment>
<evidence type="ECO:0000313" key="1">
    <source>
        <dbReference type="EMBL" id="PON71891.1"/>
    </source>
</evidence>